<feature type="domain" description="HTH-type transcriptional regulator MT1864/Rv1816-like C-terminal" evidence="3">
    <location>
        <begin position="89"/>
        <end position="182"/>
    </location>
</feature>
<dbReference type="InterPro" id="IPR025996">
    <property type="entry name" value="MT1864/Rv1816-like_C"/>
</dbReference>
<dbReference type="Pfam" id="PF13305">
    <property type="entry name" value="TetR_C_33"/>
    <property type="match status" value="1"/>
</dbReference>
<evidence type="ECO:0000256" key="1">
    <source>
        <dbReference type="ARBA" id="ARBA00023015"/>
    </source>
</evidence>
<dbReference type="AlphaFoldDB" id="A0A1H8LN38"/>
<evidence type="ECO:0000259" key="3">
    <source>
        <dbReference type="Pfam" id="PF13305"/>
    </source>
</evidence>
<accession>A0A1H8LN38</accession>
<dbReference type="RefSeq" id="WP_090615497.1">
    <property type="nucleotide sequence ID" value="NZ_CP067124.1"/>
</dbReference>
<dbReference type="Proteomes" id="UP000199054">
    <property type="component" value="Unassembled WGS sequence"/>
</dbReference>
<dbReference type="Gene3D" id="1.10.357.10">
    <property type="entry name" value="Tetracycline Repressor, domain 2"/>
    <property type="match status" value="1"/>
</dbReference>
<keyword evidence="5" id="KW-1185">Reference proteome</keyword>
<organism evidence="4 5">
    <name type="scientific">Paracoccus alcaliphilus</name>
    <dbReference type="NCBI Taxonomy" id="34002"/>
    <lineage>
        <taxon>Bacteria</taxon>
        <taxon>Pseudomonadati</taxon>
        <taxon>Pseudomonadota</taxon>
        <taxon>Alphaproteobacteria</taxon>
        <taxon>Rhodobacterales</taxon>
        <taxon>Paracoccaceae</taxon>
        <taxon>Paracoccus</taxon>
    </lineage>
</organism>
<evidence type="ECO:0000313" key="5">
    <source>
        <dbReference type="Proteomes" id="UP000199054"/>
    </source>
</evidence>
<sequence>MPSATRPGSNICSDAIEAMTSLMDRTGQVPSLAELAKSMSVGEDALRRIFRDEGHLLMVVAENAMILLHDECTRAVVAADAGDPIAQFSALADAYVEWSHNNPREFRFIGSMPAGQFEGNETLTRYEQSIHEVMLRMLARAQSAGAIAEDEDLQLLVAIAHTYAYGVASKMLLGDLARWTPGLSDRDAARAILHGLIERVLR</sequence>
<dbReference type="OrthoDB" id="7772965at2"/>
<dbReference type="EMBL" id="FODE01000032">
    <property type="protein sequence ID" value="SEO06246.1"/>
    <property type="molecule type" value="Genomic_DNA"/>
</dbReference>
<dbReference type="SUPFAM" id="SSF48498">
    <property type="entry name" value="Tetracyclin repressor-like, C-terminal domain"/>
    <property type="match status" value="1"/>
</dbReference>
<gene>
    <name evidence="4" type="ORF">SAMN04489859_103211</name>
</gene>
<evidence type="ECO:0000256" key="2">
    <source>
        <dbReference type="ARBA" id="ARBA00023163"/>
    </source>
</evidence>
<keyword evidence="1" id="KW-0805">Transcription regulation</keyword>
<evidence type="ECO:0000313" key="4">
    <source>
        <dbReference type="EMBL" id="SEO06246.1"/>
    </source>
</evidence>
<keyword evidence="2" id="KW-0804">Transcription</keyword>
<reference evidence="4 5" key="1">
    <citation type="submission" date="2016-10" db="EMBL/GenBank/DDBJ databases">
        <authorList>
            <person name="de Groot N.N."/>
        </authorList>
    </citation>
    <scope>NUCLEOTIDE SEQUENCE [LARGE SCALE GENOMIC DNA]</scope>
    <source>
        <strain evidence="4 5">DSM 8512</strain>
    </source>
</reference>
<protein>
    <recommendedName>
        <fullName evidence="3">HTH-type transcriptional regulator MT1864/Rv1816-like C-terminal domain-containing protein</fullName>
    </recommendedName>
</protein>
<name>A0A1H8LN38_9RHOB</name>
<dbReference type="InterPro" id="IPR036271">
    <property type="entry name" value="Tet_transcr_reg_TetR-rel_C_sf"/>
</dbReference>
<proteinExistence type="predicted"/>